<evidence type="ECO:0000313" key="1">
    <source>
        <dbReference type="EMBL" id="TBU56718.1"/>
    </source>
</evidence>
<reference evidence="1 2" key="1">
    <citation type="submission" date="2019-01" db="EMBL/GenBank/DDBJ databases">
        <title>Draft genome sequences of three monokaryotic isolates of the white-rot basidiomycete fungus Dichomitus squalens.</title>
        <authorList>
            <consortium name="DOE Joint Genome Institute"/>
            <person name="Lopez S.C."/>
            <person name="Andreopoulos B."/>
            <person name="Pangilinan J."/>
            <person name="Lipzen A."/>
            <person name="Riley R."/>
            <person name="Ahrendt S."/>
            <person name="Ng V."/>
            <person name="Barry K."/>
            <person name="Daum C."/>
            <person name="Grigoriev I.V."/>
            <person name="Hilden K.S."/>
            <person name="Makela M.R."/>
            <person name="de Vries R.P."/>
        </authorList>
    </citation>
    <scope>NUCLEOTIDE SEQUENCE [LARGE SCALE GENOMIC DNA]</scope>
    <source>
        <strain evidence="1 2">CBS 464.89</strain>
    </source>
</reference>
<name>A0A4V2K7M7_9APHY</name>
<gene>
    <name evidence="1" type="ORF">BD310DRAFT_930911</name>
</gene>
<keyword evidence="2" id="KW-1185">Reference proteome</keyword>
<dbReference type="EMBL" id="ML145147">
    <property type="protein sequence ID" value="TBU56718.1"/>
    <property type="molecule type" value="Genomic_DNA"/>
</dbReference>
<proteinExistence type="predicted"/>
<accession>A0A4V2K7M7</accession>
<evidence type="ECO:0000313" key="2">
    <source>
        <dbReference type="Proteomes" id="UP000292082"/>
    </source>
</evidence>
<sequence length="72" mass="7890">MGCRLPSPRRWRVRQVSAMCVHTCVWSTYQVPCSSPVRPLAVARLVLKARALLDAFLCYIALDGSAQAQGSA</sequence>
<feature type="non-terminal residue" evidence="1">
    <location>
        <position position="1"/>
    </location>
</feature>
<dbReference type="Proteomes" id="UP000292082">
    <property type="component" value="Unassembled WGS sequence"/>
</dbReference>
<protein>
    <submittedName>
        <fullName evidence="1">Uncharacterized protein</fullName>
    </submittedName>
</protein>
<dbReference type="AlphaFoldDB" id="A0A4V2K7M7"/>
<organism evidence="1 2">
    <name type="scientific">Dichomitus squalens</name>
    <dbReference type="NCBI Taxonomy" id="114155"/>
    <lineage>
        <taxon>Eukaryota</taxon>
        <taxon>Fungi</taxon>
        <taxon>Dikarya</taxon>
        <taxon>Basidiomycota</taxon>
        <taxon>Agaricomycotina</taxon>
        <taxon>Agaricomycetes</taxon>
        <taxon>Polyporales</taxon>
        <taxon>Polyporaceae</taxon>
        <taxon>Dichomitus</taxon>
    </lineage>
</organism>